<protein>
    <recommendedName>
        <fullName evidence="1">Transposase IS200-like domain-containing protein</fullName>
    </recommendedName>
</protein>
<dbReference type="PANTHER" id="PTHR33360:SF2">
    <property type="entry name" value="TRANSPOSASE FOR INSERTION SEQUENCE ELEMENT IS200"/>
    <property type="match status" value="1"/>
</dbReference>
<organism evidence="2">
    <name type="scientific">Candidatus Methanogaster sp. ANME-2c ERB4</name>
    <dbReference type="NCBI Taxonomy" id="2759911"/>
    <lineage>
        <taxon>Archaea</taxon>
        <taxon>Methanobacteriati</taxon>
        <taxon>Methanobacteriota</taxon>
        <taxon>Stenosarchaea group</taxon>
        <taxon>Methanomicrobia</taxon>
        <taxon>Methanosarcinales</taxon>
        <taxon>ANME-2 cluster</taxon>
        <taxon>Candidatus Methanogasteraceae</taxon>
        <taxon>Candidatus Methanogaster</taxon>
    </lineage>
</organism>
<proteinExistence type="predicted"/>
<dbReference type="EMBL" id="MT630681">
    <property type="protein sequence ID" value="QNO41873.1"/>
    <property type="molecule type" value="Genomic_DNA"/>
</dbReference>
<gene>
    <name evidence="2" type="ORF">ELGCOBFC_00003</name>
</gene>
<dbReference type="NCBIfam" id="NF033573">
    <property type="entry name" value="transpos_IS200"/>
    <property type="match status" value="1"/>
</dbReference>
<evidence type="ECO:0000259" key="1">
    <source>
        <dbReference type="SMART" id="SM01321"/>
    </source>
</evidence>
<accession>A0A7G9Y1I9</accession>
<dbReference type="GO" id="GO:0006313">
    <property type="term" value="P:DNA transposition"/>
    <property type="evidence" value="ECO:0007669"/>
    <property type="project" value="InterPro"/>
</dbReference>
<reference evidence="2" key="1">
    <citation type="submission" date="2020-06" db="EMBL/GenBank/DDBJ databases">
        <title>Unique genomic features of the anaerobic methanotrophic archaea.</title>
        <authorList>
            <person name="Chadwick G.L."/>
            <person name="Skennerton C.T."/>
            <person name="Laso-Perez R."/>
            <person name="Leu A.O."/>
            <person name="Speth D.R."/>
            <person name="Yu H."/>
            <person name="Morgan-Lang C."/>
            <person name="Hatzenpichler R."/>
            <person name="Goudeau D."/>
            <person name="Malmstrom R."/>
            <person name="Brazelton W.J."/>
            <person name="Woyke T."/>
            <person name="Hallam S.J."/>
            <person name="Tyson G.W."/>
            <person name="Wegener G."/>
            <person name="Boetius A."/>
            <person name="Orphan V."/>
        </authorList>
    </citation>
    <scope>NUCLEOTIDE SEQUENCE</scope>
</reference>
<sequence>MEAKTTRSSVFHTNYHIVFCPMYRRKVFKDDIAEYLEQFFKKQVEKKGWMLIAIEVRPDHIHLFIEGIPPITRLSDVVKYLKGTSGLSLFRVFPKLRRQFRKGRIWSRNYYVGTAGEVSSETIKRYIERV</sequence>
<dbReference type="GO" id="GO:0003677">
    <property type="term" value="F:DNA binding"/>
    <property type="evidence" value="ECO:0007669"/>
    <property type="project" value="InterPro"/>
</dbReference>
<evidence type="ECO:0000313" key="2">
    <source>
        <dbReference type="EMBL" id="QNO41873.1"/>
    </source>
</evidence>
<feature type="domain" description="Transposase IS200-like" evidence="1">
    <location>
        <begin position="10"/>
        <end position="130"/>
    </location>
</feature>
<dbReference type="Gene3D" id="3.30.70.1290">
    <property type="entry name" value="Transposase IS200-like"/>
    <property type="match status" value="1"/>
</dbReference>
<dbReference type="InterPro" id="IPR002686">
    <property type="entry name" value="Transposase_17"/>
</dbReference>
<dbReference type="SUPFAM" id="SSF143422">
    <property type="entry name" value="Transposase IS200-like"/>
    <property type="match status" value="1"/>
</dbReference>
<dbReference type="PANTHER" id="PTHR33360">
    <property type="entry name" value="TRANSPOSASE FOR INSERTION SEQUENCE ELEMENT IS200"/>
    <property type="match status" value="1"/>
</dbReference>
<dbReference type="Pfam" id="PF01797">
    <property type="entry name" value="Y1_Tnp"/>
    <property type="match status" value="1"/>
</dbReference>
<dbReference type="SMART" id="SM01321">
    <property type="entry name" value="Y1_Tnp"/>
    <property type="match status" value="1"/>
</dbReference>
<dbReference type="GO" id="GO:0004803">
    <property type="term" value="F:transposase activity"/>
    <property type="evidence" value="ECO:0007669"/>
    <property type="project" value="InterPro"/>
</dbReference>
<dbReference type="InterPro" id="IPR036515">
    <property type="entry name" value="Transposase_17_sf"/>
</dbReference>
<name>A0A7G9Y1I9_9EURY</name>
<dbReference type="AlphaFoldDB" id="A0A7G9Y1I9"/>